<accession>A0A9N9C1D7</accession>
<comment type="caution">
    <text evidence="1">The sequence shown here is derived from an EMBL/GenBank/DDBJ whole genome shotgun (WGS) entry which is preliminary data.</text>
</comment>
<dbReference type="EMBL" id="CAJVPI010000932">
    <property type="protein sequence ID" value="CAG8583304.1"/>
    <property type="molecule type" value="Genomic_DNA"/>
</dbReference>
<organism evidence="1 2">
    <name type="scientific">Paraglomus brasilianum</name>
    <dbReference type="NCBI Taxonomy" id="144538"/>
    <lineage>
        <taxon>Eukaryota</taxon>
        <taxon>Fungi</taxon>
        <taxon>Fungi incertae sedis</taxon>
        <taxon>Mucoromycota</taxon>
        <taxon>Glomeromycotina</taxon>
        <taxon>Glomeromycetes</taxon>
        <taxon>Paraglomerales</taxon>
        <taxon>Paraglomeraceae</taxon>
        <taxon>Paraglomus</taxon>
    </lineage>
</organism>
<keyword evidence="2" id="KW-1185">Reference proteome</keyword>
<evidence type="ECO:0000313" key="2">
    <source>
        <dbReference type="Proteomes" id="UP000789739"/>
    </source>
</evidence>
<evidence type="ECO:0000313" key="1">
    <source>
        <dbReference type="EMBL" id="CAG8583304.1"/>
    </source>
</evidence>
<gene>
    <name evidence="1" type="ORF">PBRASI_LOCUS6738</name>
</gene>
<dbReference type="AlphaFoldDB" id="A0A9N9C1D7"/>
<proteinExistence type="predicted"/>
<reference evidence="1" key="1">
    <citation type="submission" date="2021-06" db="EMBL/GenBank/DDBJ databases">
        <authorList>
            <person name="Kallberg Y."/>
            <person name="Tangrot J."/>
            <person name="Rosling A."/>
        </authorList>
    </citation>
    <scope>NUCLEOTIDE SEQUENCE</scope>
    <source>
        <strain evidence="1">BR232B</strain>
    </source>
</reference>
<protein>
    <submittedName>
        <fullName evidence="1">2950_t:CDS:1</fullName>
    </submittedName>
</protein>
<dbReference type="Proteomes" id="UP000789739">
    <property type="component" value="Unassembled WGS sequence"/>
</dbReference>
<sequence length="502" mass="56933">MLPKIKTWTEPVGRLAASIWAKVPTFNNTAPKVRANNLGQVSNIQHQLVSFQQSFKSLKSGQEVREENKLFELIKKAFPIANSVNPLYKHTYIQFERLSFAQKHPNNTLLTSAVYLRHCSTRDAFRYSIRRNFTCGAGAKIINNAATVNGSLSQFYAKPFAALPNKLGTRWMEKQDIKDRIMRDVTNKKDSECEKKTTKNSEKTTSFNMFNLRNVMPFGTSVAKEMPFCEKTNEDDESESDDSQVIYQESFNSSSILVTATQIQMSVKLCPLDVESLVGGSFNSMITIMNNPINEDQQLDSLIDKTRNIPLDSAFIRNLDDIFQARYNHILNVLTILRLLLGHGKFEVKIMNGELRVLFPVGMNKGEVEHMLRRLAIDVHSPNFVLVEEQVEQAVPADVNGLSDILSRLESAMGSSFASENFNVFTISPPEFADNTTDDEYDEVELSPSRQTVLPNEDRYHFSNPNGVSPVVDFLSELEHLANSRSIRWPNKGFDVDKFSRY</sequence>
<dbReference type="OrthoDB" id="2363028at2759"/>
<name>A0A9N9C1D7_9GLOM</name>